<protein>
    <submittedName>
        <fullName evidence="1">Uncharacterized protein</fullName>
    </submittedName>
</protein>
<reference evidence="1" key="1">
    <citation type="submission" date="2022-12" db="EMBL/GenBank/DDBJ databases">
        <authorList>
            <person name="Petersen C."/>
        </authorList>
    </citation>
    <scope>NUCLEOTIDE SEQUENCE</scope>
    <source>
        <strain evidence="1">IBT 21472</strain>
    </source>
</reference>
<name>A0A9W9U2B4_9EURO</name>
<comment type="caution">
    <text evidence="1">The sequence shown here is derived from an EMBL/GenBank/DDBJ whole genome shotgun (WGS) entry which is preliminary data.</text>
</comment>
<sequence>MHTPFYFKTPLGSVRAQLAHVGSTEDRSSTKFLSGVLGLRTSLLSGCTSLTAGFIDGHSGATKTLALRKEALSGVSLEDKLFMLVPKLIPQCMELSIMRATDNMTESVFMSWWPSNS</sequence>
<gene>
    <name evidence="1" type="ORF">N7476_009093</name>
</gene>
<reference evidence="1" key="2">
    <citation type="journal article" date="2023" name="IMA Fungus">
        <title>Comparative genomic study of the Penicillium genus elucidates a diverse pangenome and 15 lateral gene transfer events.</title>
        <authorList>
            <person name="Petersen C."/>
            <person name="Sorensen T."/>
            <person name="Nielsen M.R."/>
            <person name="Sondergaard T.E."/>
            <person name="Sorensen J.L."/>
            <person name="Fitzpatrick D.A."/>
            <person name="Frisvad J.C."/>
            <person name="Nielsen K.L."/>
        </authorList>
    </citation>
    <scope>NUCLEOTIDE SEQUENCE</scope>
    <source>
        <strain evidence="1">IBT 21472</strain>
    </source>
</reference>
<dbReference type="Proteomes" id="UP001147746">
    <property type="component" value="Unassembled WGS sequence"/>
</dbReference>
<evidence type="ECO:0000313" key="1">
    <source>
        <dbReference type="EMBL" id="KAJ5308437.1"/>
    </source>
</evidence>
<dbReference type="AlphaFoldDB" id="A0A9W9U2B4"/>
<accession>A0A9W9U2B4</accession>
<proteinExistence type="predicted"/>
<keyword evidence="2" id="KW-1185">Reference proteome</keyword>
<organism evidence="1 2">
    <name type="scientific">Penicillium atrosanguineum</name>
    <dbReference type="NCBI Taxonomy" id="1132637"/>
    <lineage>
        <taxon>Eukaryota</taxon>
        <taxon>Fungi</taxon>
        <taxon>Dikarya</taxon>
        <taxon>Ascomycota</taxon>
        <taxon>Pezizomycotina</taxon>
        <taxon>Eurotiomycetes</taxon>
        <taxon>Eurotiomycetidae</taxon>
        <taxon>Eurotiales</taxon>
        <taxon>Aspergillaceae</taxon>
        <taxon>Penicillium</taxon>
    </lineage>
</organism>
<evidence type="ECO:0000313" key="2">
    <source>
        <dbReference type="Proteomes" id="UP001147746"/>
    </source>
</evidence>
<dbReference type="EMBL" id="JAPZBO010000008">
    <property type="protein sequence ID" value="KAJ5308437.1"/>
    <property type="molecule type" value="Genomic_DNA"/>
</dbReference>